<evidence type="ECO:0000256" key="3">
    <source>
        <dbReference type="SAM" id="MobiDB-lite"/>
    </source>
</evidence>
<dbReference type="RefSeq" id="XP_027611803.1">
    <property type="nucleotide sequence ID" value="XM_027756002.1"/>
</dbReference>
<reference evidence="5 6" key="1">
    <citation type="journal article" date="2018" name="Sci. Rep.">
        <title>Genome sequence of the cauliflower mushroom Sparassis crispa (Hanabiratake) and its association with beneficial usage.</title>
        <authorList>
            <person name="Kiyama R."/>
            <person name="Furutani Y."/>
            <person name="Kawaguchi K."/>
            <person name="Nakanishi T."/>
        </authorList>
    </citation>
    <scope>NUCLEOTIDE SEQUENCE [LARGE SCALE GENOMIC DNA]</scope>
</reference>
<organism evidence="5 6">
    <name type="scientific">Sparassis crispa</name>
    <dbReference type="NCBI Taxonomy" id="139825"/>
    <lineage>
        <taxon>Eukaryota</taxon>
        <taxon>Fungi</taxon>
        <taxon>Dikarya</taxon>
        <taxon>Basidiomycota</taxon>
        <taxon>Agaricomycotina</taxon>
        <taxon>Agaricomycetes</taxon>
        <taxon>Polyporales</taxon>
        <taxon>Sparassidaceae</taxon>
        <taxon>Sparassis</taxon>
    </lineage>
</organism>
<evidence type="ECO:0000256" key="2">
    <source>
        <dbReference type="SAM" id="Coils"/>
    </source>
</evidence>
<dbReference type="Pfam" id="PF12936">
    <property type="entry name" value="Kri1_C"/>
    <property type="match status" value="1"/>
</dbReference>
<proteinExistence type="inferred from homology"/>
<feature type="region of interest" description="Disordered" evidence="3">
    <location>
        <begin position="37"/>
        <end position="71"/>
    </location>
</feature>
<protein>
    <submittedName>
        <fullName evidence="5">Protein kri1</fullName>
    </submittedName>
</protein>
<dbReference type="InParanoid" id="A0A401GFE4"/>
<feature type="region of interest" description="Disordered" evidence="3">
    <location>
        <begin position="681"/>
        <end position="706"/>
    </location>
</feature>
<feature type="compositionally biased region" description="Basic residues" evidence="3">
    <location>
        <begin position="469"/>
        <end position="478"/>
    </location>
</feature>
<feature type="compositionally biased region" description="Basic residues" evidence="3">
    <location>
        <begin position="691"/>
        <end position="706"/>
    </location>
</feature>
<keyword evidence="6" id="KW-1185">Reference proteome</keyword>
<dbReference type="GeneID" id="38777807"/>
<evidence type="ECO:0000256" key="1">
    <source>
        <dbReference type="ARBA" id="ARBA00007473"/>
    </source>
</evidence>
<dbReference type="AlphaFoldDB" id="A0A401GFE4"/>
<feature type="compositionally biased region" description="Acidic residues" evidence="3">
    <location>
        <begin position="483"/>
        <end position="492"/>
    </location>
</feature>
<dbReference type="EMBL" id="BFAD01000003">
    <property type="protein sequence ID" value="GBE80890.1"/>
    <property type="molecule type" value="Genomic_DNA"/>
</dbReference>
<dbReference type="FunCoup" id="A0A401GFE4">
    <property type="interactions" value="258"/>
</dbReference>
<dbReference type="PANTHER" id="PTHR14490">
    <property type="entry name" value="ZINC FINGER, ZZ TYPE"/>
    <property type="match status" value="1"/>
</dbReference>
<keyword evidence="2" id="KW-0175">Coiled coil</keyword>
<feature type="compositionally biased region" description="Acidic residues" evidence="3">
    <location>
        <begin position="291"/>
        <end position="301"/>
    </location>
</feature>
<comment type="caution">
    <text evidence="5">The sequence shown here is derived from an EMBL/GenBank/DDBJ whole genome shotgun (WGS) entry which is preliminary data.</text>
</comment>
<feature type="region of interest" description="Disordered" evidence="3">
    <location>
        <begin position="207"/>
        <end position="245"/>
    </location>
</feature>
<feature type="coiled-coil region" evidence="2">
    <location>
        <begin position="359"/>
        <end position="386"/>
    </location>
</feature>
<dbReference type="Proteomes" id="UP000287166">
    <property type="component" value="Unassembled WGS sequence"/>
</dbReference>
<accession>A0A401GFE4</accession>
<feature type="region of interest" description="Disordered" evidence="3">
    <location>
        <begin position="102"/>
        <end position="147"/>
    </location>
</feature>
<feature type="region of interest" description="Disordered" evidence="3">
    <location>
        <begin position="605"/>
        <end position="633"/>
    </location>
</feature>
<feature type="compositionally biased region" description="Acidic residues" evidence="3">
    <location>
        <begin position="43"/>
        <end position="67"/>
    </location>
</feature>
<dbReference type="InterPro" id="IPR024626">
    <property type="entry name" value="Kri1-like_C"/>
</dbReference>
<comment type="similarity">
    <text evidence="1">Belongs to the KRI1 family.</text>
</comment>
<feature type="compositionally biased region" description="Basic and acidic residues" evidence="3">
    <location>
        <begin position="233"/>
        <end position="245"/>
    </location>
</feature>
<dbReference type="Pfam" id="PF05178">
    <property type="entry name" value="Kri1"/>
    <property type="match status" value="1"/>
</dbReference>
<gene>
    <name evidence="5" type="ORF">SCP_0306100</name>
</gene>
<dbReference type="PANTHER" id="PTHR14490:SF5">
    <property type="entry name" value="PROTEIN KRI1 HOMOLOG"/>
    <property type="match status" value="1"/>
</dbReference>
<dbReference type="GO" id="GO:0005730">
    <property type="term" value="C:nucleolus"/>
    <property type="evidence" value="ECO:0007669"/>
    <property type="project" value="TreeGrafter"/>
</dbReference>
<evidence type="ECO:0000313" key="6">
    <source>
        <dbReference type="Proteomes" id="UP000287166"/>
    </source>
</evidence>
<name>A0A401GFE4_9APHY</name>
<dbReference type="GO" id="GO:0000447">
    <property type="term" value="P:endonucleolytic cleavage in ITS1 to separate SSU-rRNA from 5.8S rRNA and LSU-rRNA from tricistronic rRNA transcript (SSU-rRNA, 5.8S rRNA, LSU-rRNA)"/>
    <property type="evidence" value="ECO:0007669"/>
    <property type="project" value="TreeGrafter"/>
</dbReference>
<evidence type="ECO:0000259" key="4">
    <source>
        <dbReference type="Pfam" id="PF12936"/>
    </source>
</evidence>
<feature type="region of interest" description="Disordered" evidence="3">
    <location>
        <begin position="419"/>
        <end position="492"/>
    </location>
</feature>
<feature type="domain" description="Kri1-like C-terminal" evidence="4">
    <location>
        <begin position="519"/>
        <end position="604"/>
    </location>
</feature>
<sequence length="706" mass="80875">MLSEGSDTEDIHTFTISEHYAKAYQYGKEREELAKLKEKYGSDVDEDDVESEEDSEDAESEDEDGEELTPAMDAAILRTLARIRRKDPAIYEKDIDVFEEEQQKTGDATISVHTRKNKSKPLTMRQHALASALDSKSPSPSPEPLTHYEEQAVLRSETIAAFHTAVNEDSDGDDLLVPRVKGKDELEREKEEYRAFLEKEVGEDLTHIVTIEEDGGVPSGSADEAERSKKKKKGEEKTKKSKQDEGQEFLINYILNRGWVDRSARRLPTYSEITASKKGKGKANGTSTADSDLEDEVEEQEGTGADAQSEELDEDEFDEVVDRFESSYNFRFEEPDAATIARYPRNLPSLVRREDTSRKEAREKRIARKEEELLKKKEEVKRLKALKMKELRAKLEKIGKEGGKNLEDTAALQVLDLDGDWDPDTHDRQMTGLYGNDDDADAVDEEKPQWDDEIDIDNIVPSEPSESKSKKKKKKKKDKPADVIDEGGVDVDEMDAEVERLHRDLDDEEWDGTEEMRKRKLDEYMDELYELEFNDMVGDLPTRFKYAKVEPQSFALSPVEVLMATDAELNSYMGIKKYAPYRKEGKGKHWDASRTSRLKELKAKLKERGFDPQGQDGVGDNARKRRGKKERLKERATLVVETTDVVDQNTEEVEARKELRKRKRQIPHVEEDVSAAVVDREADVVQQSTHTAKKRRRRRKHEHADI</sequence>
<dbReference type="OrthoDB" id="10252032at2759"/>
<feature type="region of interest" description="Disordered" evidence="3">
    <location>
        <begin position="271"/>
        <end position="316"/>
    </location>
</feature>
<dbReference type="InterPro" id="IPR018034">
    <property type="entry name" value="Kri1"/>
</dbReference>
<evidence type="ECO:0000313" key="5">
    <source>
        <dbReference type="EMBL" id="GBE80890.1"/>
    </source>
</evidence>
<dbReference type="STRING" id="139825.A0A401GFE4"/>
<dbReference type="GO" id="GO:0030686">
    <property type="term" value="C:90S preribosome"/>
    <property type="evidence" value="ECO:0007669"/>
    <property type="project" value="TreeGrafter"/>
</dbReference>